<evidence type="ECO:0000313" key="9">
    <source>
        <dbReference type="Proteomes" id="UP000609531"/>
    </source>
</evidence>
<dbReference type="RefSeq" id="WP_198882844.1">
    <property type="nucleotide sequence ID" value="NZ_JAEKJA010000011.1"/>
</dbReference>
<dbReference type="InterPro" id="IPR046346">
    <property type="entry name" value="Aminoacid_DH-like_N_sf"/>
</dbReference>
<evidence type="ECO:0000256" key="1">
    <source>
        <dbReference type="ARBA" id="ARBA00006382"/>
    </source>
</evidence>
<dbReference type="Pfam" id="PF02812">
    <property type="entry name" value="ELFV_dehydrog_N"/>
    <property type="match status" value="1"/>
</dbReference>
<keyword evidence="5" id="KW-0547">Nucleotide-binding</keyword>
<feature type="active site" description="Proton donor/acceptor" evidence="4">
    <location>
        <position position="78"/>
    </location>
</feature>
<dbReference type="GO" id="GO:0006520">
    <property type="term" value="P:amino acid metabolic process"/>
    <property type="evidence" value="ECO:0007669"/>
    <property type="project" value="InterPro"/>
</dbReference>
<dbReference type="GO" id="GO:0016639">
    <property type="term" value="F:oxidoreductase activity, acting on the CH-NH2 group of donors, NAD or NADP as acceptor"/>
    <property type="evidence" value="ECO:0007669"/>
    <property type="project" value="InterPro"/>
</dbReference>
<keyword evidence="3 5" id="KW-0520">NAD</keyword>
<dbReference type="Gene3D" id="3.40.50.720">
    <property type="entry name" value="NAD(P)-binding Rossmann-like Domain"/>
    <property type="match status" value="1"/>
</dbReference>
<dbReference type="InterPro" id="IPR006096">
    <property type="entry name" value="Glu/Leu/Phe/Val/Trp_DH_C"/>
</dbReference>
<dbReference type="CDD" id="cd01075">
    <property type="entry name" value="NAD_bind_Leu_Phe_Val_DH"/>
    <property type="match status" value="1"/>
</dbReference>
<keyword evidence="9" id="KW-1185">Reference proteome</keyword>
<dbReference type="Proteomes" id="UP000609531">
    <property type="component" value="Unassembled WGS sequence"/>
</dbReference>
<dbReference type="SUPFAM" id="SSF51735">
    <property type="entry name" value="NAD(P)-binding Rossmann-fold domains"/>
    <property type="match status" value="1"/>
</dbReference>
<name>A0A934MGU1_9HYPH</name>
<dbReference type="EMBL" id="JAEKJA010000011">
    <property type="protein sequence ID" value="MBJ3776953.1"/>
    <property type="molecule type" value="Genomic_DNA"/>
</dbReference>
<dbReference type="PANTHER" id="PTHR42722:SF1">
    <property type="entry name" value="VALINE DEHYDROGENASE"/>
    <property type="match status" value="1"/>
</dbReference>
<dbReference type="InterPro" id="IPR006095">
    <property type="entry name" value="Glu/Leu/Phe/Val/Trp_DH"/>
</dbReference>
<sequence>MFDHPSFDNHERVVFATHPASGLNAIVAIHDTTRGPALGGCRVWPYESDAAAVTDALRLSRGMTYKSAMAELPLGGGKTVVVVPRRGAASRELFRALGRVVEELSGTYVVAEDVGSSPADMSEVRIETRHVTGLDTAAGGTGDPSPNTAYGVFMGVRATAKTAFGSDLSGVHVAVQGLGNVGFNLARHLHAAGARLTVADISEERVAAACEAFEARAVAPDEIAGLSADIFSPNALGAGLNADTIPRLKVAAVAGGANNQLATTEDGLALHRRGILYAPDYVINAGGVIQMCGEYYGWIVDEVEQRVEAIGPRLETVFAEAMGSDTPPGVIADRMAEARFRHD</sequence>
<evidence type="ECO:0000259" key="7">
    <source>
        <dbReference type="SMART" id="SM00839"/>
    </source>
</evidence>
<gene>
    <name evidence="8" type="ORF">JCR33_14700</name>
</gene>
<dbReference type="InterPro" id="IPR036291">
    <property type="entry name" value="NAD(P)-bd_dom_sf"/>
</dbReference>
<evidence type="ECO:0000256" key="5">
    <source>
        <dbReference type="PIRSR" id="PIRSR000188-2"/>
    </source>
</evidence>
<dbReference type="PIRSF" id="PIRSF000188">
    <property type="entry name" value="Phe_leu_dh"/>
    <property type="match status" value="1"/>
</dbReference>
<comment type="caution">
    <text evidence="8">The sequence shown here is derived from an EMBL/GenBank/DDBJ whole genome shotgun (WGS) entry which is preliminary data.</text>
</comment>
<evidence type="ECO:0000256" key="3">
    <source>
        <dbReference type="ARBA" id="ARBA00023027"/>
    </source>
</evidence>
<dbReference type="SMART" id="SM00839">
    <property type="entry name" value="ELFV_dehydrog"/>
    <property type="match status" value="1"/>
</dbReference>
<dbReference type="SUPFAM" id="SSF53223">
    <property type="entry name" value="Aminoacid dehydrogenase-like, N-terminal domain"/>
    <property type="match status" value="1"/>
</dbReference>
<organism evidence="8 9">
    <name type="scientific">Acuticoccus mangrovi</name>
    <dbReference type="NCBI Taxonomy" id="2796142"/>
    <lineage>
        <taxon>Bacteria</taxon>
        <taxon>Pseudomonadati</taxon>
        <taxon>Pseudomonadota</taxon>
        <taxon>Alphaproteobacteria</taxon>
        <taxon>Hyphomicrobiales</taxon>
        <taxon>Amorphaceae</taxon>
        <taxon>Acuticoccus</taxon>
    </lineage>
</organism>
<accession>A0A934MGU1</accession>
<dbReference type="Pfam" id="PF00208">
    <property type="entry name" value="ELFV_dehydrog"/>
    <property type="match status" value="2"/>
</dbReference>
<dbReference type="GO" id="GO:0000166">
    <property type="term" value="F:nucleotide binding"/>
    <property type="evidence" value="ECO:0007669"/>
    <property type="project" value="UniProtKB-KW"/>
</dbReference>
<dbReference type="Gene3D" id="3.40.50.10860">
    <property type="entry name" value="Leucine Dehydrogenase, chain A, domain 1"/>
    <property type="match status" value="1"/>
</dbReference>
<evidence type="ECO:0000256" key="4">
    <source>
        <dbReference type="PIRSR" id="PIRSR000188-1"/>
    </source>
</evidence>
<comment type="similarity">
    <text evidence="1 6">Belongs to the Glu/Leu/Phe/Val dehydrogenases family.</text>
</comment>
<evidence type="ECO:0000256" key="6">
    <source>
        <dbReference type="RuleBase" id="RU004417"/>
    </source>
</evidence>
<dbReference type="InterPro" id="IPR006097">
    <property type="entry name" value="Glu/Leu/Phe/Val/Trp_DH_dimer"/>
</dbReference>
<evidence type="ECO:0000313" key="8">
    <source>
        <dbReference type="EMBL" id="MBJ3776953.1"/>
    </source>
</evidence>
<dbReference type="PRINTS" id="PR00082">
    <property type="entry name" value="GLFDHDRGNASE"/>
</dbReference>
<dbReference type="AlphaFoldDB" id="A0A934MGU1"/>
<reference evidence="8" key="1">
    <citation type="submission" date="2020-12" db="EMBL/GenBank/DDBJ databases">
        <title>Bacterial taxonomy.</title>
        <authorList>
            <person name="Pan X."/>
        </authorList>
    </citation>
    <scope>NUCLEOTIDE SEQUENCE</scope>
    <source>
        <strain evidence="8">B2012</strain>
    </source>
</reference>
<keyword evidence="2 6" id="KW-0560">Oxidoreductase</keyword>
<protein>
    <submittedName>
        <fullName evidence="8">Glu/Leu/Phe/Val dehydrogenase</fullName>
    </submittedName>
</protein>
<evidence type="ECO:0000256" key="2">
    <source>
        <dbReference type="ARBA" id="ARBA00023002"/>
    </source>
</evidence>
<dbReference type="PANTHER" id="PTHR42722">
    <property type="entry name" value="LEUCINE DEHYDROGENASE"/>
    <property type="match status" value="1"/>
</dbReference>
<dbReference type="InterPro" id="IPR016211">
    <property type="entry name" value="Glu/Phe/Leu/Val/Trp_DH_bac/arc"/>
</dbReference>
<feature type="binding site" evidence="5">
    <location>
        <begin position="177"/>
        <end position="182"/>
    </location>
    <ligand>
        <name>NAD(+)</name>
        <dbReference type="ChEBI" id="CHEBI:57540"/>
    </ligand>
</feature>
<proteinExistence type="inferred from homology"/>
<feature type="domain" description="Glutamate/phenylalanine/leucine/valine/L-tryptophan dehydrogenase C-terminal" evidence="7">
    <location>
        <begin position="142"/>
        <end position="343"/>
    </location>
</feature>